<keyword evidence="8" id="KW-1185">Reference proteome</keyword>
<dbReference type="AlphaFoldDB" id="A0AA39XLA0"/>
<sequence length="665" mass="73093">MATAADNTTGAEGGNGIPSQEDLKLYALQQKYTEEAAKRFRADGISQFVELKDAESGRFRALGEDPWADHAALNAKETVKNGAKYKIVILGAGYGGLLYAARLIQAGVASGPDDILIVDAAGGFGGTWWWNRYPGLHCDVESYTYMPLLEETGYMPRSKYAPGSELREHAERIATQWNLHDKALFRSSVKSVHWDEEAKVWNVKITEGRGPEEKSREIEVQAQYFVAASGVLTNPQIPKIPGLESFSGSMFHTARWDYSVTGGTPEEQNLTGLQGKRVGVIGTGATSIQLVPQLAKWAKEVYVFQRTPSQVSWRGQRATDPDEWKNKIAYKKGWQLERQLNYNSYLTNAPKADQENMVGDAWTQFRAYAAIVGSPAWGIIEPTPEKIGEHIARLYRIDAPHTEAARARVDEIVKDPETAAKLKSWYPTWCKRPTFSDEYLQAFNLPHVHLVDTNGKGVDSATETGLVVAGKEYPVDILVLSTGYRTPALGGGSPAVRTGVEIYGREGKPMDDKWQNYGAATLHGVCSNGFPNLFFTGLSQHASAANYVLTIEVSITHIVHLIATAEAKVGDGSRAVIEVTSEAEEAWSMETMRRAAYFSAVMGCTPGYITSEGEASQVSPDPMVMMKKARQSGWSEGLEDFMRVLEEYRAEGSLKGVEVTPVAVK</sequence>
<dbReference type="Gene3D" id="3.50.50.60">
    <property type="entry name" value="FAD/NAD(P)-binding domain"/>
    <property type="match status" value="2"/>
</dbReference>
<dbReference type="PRINTS" id="PR00411">
    <property type="entry name" value="PNDRDTASEI"/>
</dbReference>
<evidence type="ECO:0000256" key="3">
    <source>
        <dbReference type="ARBA" id="ARBA00022630"/>
    </source>
</evidence>
<dbReference type="PANTHER" id="PTHR43098">
    <property type="entry name" value="L-ORNITHINE N(5)-MONOOXYGENASE-RELATED"/>
    <property type="match status" value="1"/>
</dbReference>
<comment type="cofactor">
    <cofactor evidence="1">
        <name>FAD</name>
        <dbReference type="ChEBI" id="CHEBI:57692"/>
    </cofactor>
</comment>
<protein>
    <submittedName>
        <fullName evidence="7">Pyridine nucleotide-disulfide oxidoreductase-like protein</fullName>
    </submittedName>
</protein>
<keyword evidence="6" id="KW-0560">Oxidoreductase</keyword>
<dbReference type="GO" id="GO:0050661">
    <property type="term" value="F:NADP binding"/>
    <property type="evidence" value="ECO:0007669"/>
    <property type="project" value="InterPro"/>
</dbReference>
<dbReference type="PANTHER" id="PTHR43098:SF2">
    <property type="entry name" value="FAD-BINDING MONOOXYGENASE AUSB-RELATED"/>
    <property type="match status" value="1"/>
</dbReference>
<keyword evidence="3" id="KW-0285">Flavoprotein</keyword>
<keyword evidence="5" id="KW-0521">NADP</keyword>
<keyword evidence="4" id="KW-0274">FAD</keyword>
<dbReference type="GO" id="GO:0050660">
    <property type="term" value="F:flavin adenine dinucleotide binding"/>
    <property type="evidence" value="ECO:0007669"/>
    <property type="project" value="InterPro"/>
</dbReference>
<dbReference type="SUPFAM" id="SSF51905">
    <property type="entry name" value="FAD/NAD(P)-binding domain"/>
    <property type="match status" value="2"/>
</dbReference>
<evidence type="ECO:0000256" key="2">
    <source>
        <dbReference type="ARBA" id="ARBA00010139"/>
    </source>
</evidence>
<dbReference type="EMBL" id="JAULSR010000001">
    <property type="protein sequence ID" value="KAK0636106.1"/>
    <property type="molecule type" value="Genomic_DNA"/>
</dbReference>
<dbReference type="Pfam" id="PF00743">
    <property type="entry name" value="FMO-like"/>
    <property type="match status" value="1"/>
</dbReference>
<evidence type="ECO:0000256" key="5">
    <source>
        <dbReference type="ARBA" id="ARBA00022857"/>
    </source>
</evidence>
<evidence type="ECO:0000256" key="6">
    <source>
        <dbReference type="ARBA" id="ARBA00023002"/>
    </source>
</evidence>
<proteinExistence type="inferred from homology"/>
<dbReference type="InterPro" id="IPR036188">
    <property type="entry name" value="FAD/NAD-bd_sf"/>
</dbReference>
<evidence type="ECO:0000313" key="7">
    <source>
        <dbReference type="EMBL" id="KAK0636106.1"/>
    </source>
</evidence>
<dbReference type="Proteomes" id="UP001174934">
    <property type="component" value="Unassembled WGS sequence"/>
</dbReference>
<evidence type="ECO:0000313" key="8">
    <source>
        <dbReference type="Proteomes" id="UP001174934"/>
    </source>
</evidence>
<reference evidence="7" key="1">
    <citation type="submission" date="2023-06" db="EMBL/GenBank/DDBJ databases">
        <title>Genome-scale phylogeny and comparative genomics of the fungal order Sordariales.</title>
        <authorList>
            <consortium name="Lawrence Berkeley National Laboratory"/>
            <person name="Hensen N."/>
            <person name="Bonometti L."/>
            <person name="Westerberg I."/>
            <person name="Brannstrom I.O."/>
            <person name="Guillou S."/>
            <person name="Cros-Aarteil S."/>
            <person name="Calhoun S."/>
            <person name="Haridas S."/>
            <person name="Kuo A."/>
            <person name="Mondo S."/>
            <person name="Pangilinan J."/>
            <person name="Riley R."/>
            <person name="LaButti K."/>
            <person name="Andreopoulos B."/>
            <person name="Lipzen A."/>
            <person name="Chen C."/>
            <person name="Yanf M."/>
            <person name="Daum C."/>
            <person name="Ng V."/>
            <person name="Clum A."/>
            <person name="Steindorff A."/>
            <person name="Ohm R."/>
            <person name="Martin F."/>
            <person name="Silar P."/>
            <person name="Natvig D."/>
            <person name="Lalanne C."/>
            <person name="Gautier V."/>
            <person name="Ament-velasquez S.L."/>
            <person name="Kruys A."/>
            <person name="Hutchinson M.I."/>
            <person name="Powell A.J."/>
            <person name="Barry K."/>
            <person name="Miller A.N."/>
            <person name="Grigoriev I.V."/>
            <person name="Debuchy R."/>
            <person name="Gladieux P."/>
            <person name="Thoren M.H."/>
            <person name="Johannesson H."/>
        </authorList>
    </citation>
    <scope>NUCLEOTIDE SEQUENCE</scope>
    <source>
        <strain evidence="7">SMH3391-2</strain>
    </source>
</reference>
<accession>A0AA39XLA0</accession>
<gene>
    <name evidence="7" type="ORF">B0T17DRAFT_612884</name>
</gene>
<comment type="caution">
    <text evidence="7">The sequence shown here is derived from an EMBL/GenBank/DDBJ whole genome shotgun (WGS) entry which is preliminary data.</text>
</comment>
<dbReference type="GO" id="GO:0004499">
    <property type="term" value="F:N,N-dimethylaniline monooxygenase activity"/>
    <property type="evidence" value="ECO:0007669"/>
    <property type="project" value="InterPro"/>
</dbReference>
<dbReference type="InterPro" id="IPR050775">
    <property type="entry name" value="FAD-binding_Monooxygenases"/>
</dbReference>
<name>A0AA39XLA0_9PEZI</name>
<evidence type="ECO:0000256" key="1">
    <source>
        <dbReference type="ARBA" id="ARBA00001974"/>
    </source>
</evidence>
<comment type="similarity">
    <text evidence="2">Belongs to the FAD-binding monooxygenase family.</text>
</comment>
<evidence type="ECO:0000256" key="4">
    <source>
        <dbReference type="ARBA" id="ARBA00022827"/>
    </source>
</evidence>
<dbReference type="InterPro" id="IPR020946">
    <property type="entry name" value="Flavin_mOase-like"/>
</dbReference>
<organism evidence="7 8">
    <name type="scientific">Bombardia bombarda</name>
    <dbReference type="NCBI Taxonomy" id="252184"/>
    <lineage>
        <taxon>Eukaryota</taxon>
        <taxon>Fungi</taxon>
        <taxon>Dikarya</taxon>
        <taxon>Ascomycota</taxon>
        <taxon>Pezizomycotina</taxon>
        <taxon>Sordariomycetes</taxon>
        <taxon>Sordariomycetidae</taxon>
        <taxon>Sordariales</taxon>
        <taxon>Lasiosphaeriaceae</taxon>
        <taxon>Bombardia</taxon>
    </lineage>
</organism>